<comment type="caution">
    <text evidence="1">The sequence shown here is derived from an EMBL/GenBank/DDBJ whole genome shotgun (WGS) entry which is preliminary data.</text>
</comment>
<dbReference type="EMBL" id="QTSX02000853">
    <property type="protein sequence ID" value="KAJ9084353.1"/>
    <property type="molecule type" value="Genomic_DNA"/>
</dbReference>
<evidence type="ECO:0000313" key="2">
    <source>
        <dbReference type="Proteomes" id="UP001165960"/>
    </source>
</evidence>
<keyword evidence="2" id="KW-1185">Reference proteome</keyword>
<reference evidence="1" key="1">
    <citation type="submission" date="2022-04" db="EMBL/GenBank/DDBJ databases">
        <title>Genome of the entomopathogenic fungus Entomophthora muscae.</title>
        <authorList>
            <person name="Elya C."/>
            <person name="Lovett B.R."/>
            <person name="Lee E."/>
            <person name="Macias A.M."/>
            <person name="Hajek A.E."/>
            <person name="De Bivort B.L."/>
            <person name="Kasson M.T."/>
            <person name="De Fine Licht H.H."/>
            <person name="Stajich J.E."/>
        </authorList>
    </citation>
    <scope>NUCLEOTIDE SEQUENCE</scope>
    <source>
        <strain evidence="1">Berkeley</strain>
    </source>
</reference>
<protein>
    <submittedName>
        <fullName evidence="1">Uncharacterized protein</fullName>
    </submittedName>
</protein>
<accession>A0ACC2UBF9</accession>
<proteinExistence type="predicted"/>
<organism evidence="1 2">
    <name type="scientific">Entomophthora muscae</name>
    <dbReference type="NCBI Taxonomy" id="34485"/>
    <lineage>
        <taxon>Eukaryota</taxon>
        <taxon>Fungi</taxon>
        <taxon>Fungi incertae sedis</taxon>
        <taxon>Zoopagomycota</taxon>
        <taxon>Entomophthoromycotina</taxon>
        <taxon>Entomophthoromycetes</taxon>
        <taxon>Entomophthorales</taxon>
        <taxon>Entomophthoraceae</taxon>
        <taxon>Entomophthora</taxon>
    </lineage>
</organism>
<gene>
    <name evidence="1" type="ORF">DSO57_1025456</name>
</gene>
<name>A0ACC2UBF9_9FUNG</name>
<dbReference type="Proteomes" id="UP001165960">
    <property type="component" value="Unassembled WGS sequence"/>
</dbReference>
<evidence type="ECO:0000313" key="1">
    <source>
        <dbReference type="EMBL" id="KAJ9084353.1"/>
    </source>
</evidence>
<sequence length="217" mass="24509">MEVQDLVAYFNHQQEYQAALDYHLDLSFAETTQHLNALLEKLNTQLPSIVDKILDLRGGSQPWCRNVTCHILAVEHYIEDATCRRSSHQEETGCCASELVDVRSKLETLAKEFEDSHQANQSELNIIKDLVSAAGAKIVKLKDSFLKYDDHLKVVLEESSAALCKEIGEKLLLTSQTLNTANVVPEMEDVCFHIDSLTILNNDVFLEINKVNVKHDQ</sequence>